<sequence>DTESRNCGKYWWHNALYVNNLVKYDVTGGCYGEAWYLANDMQFYLL</sequence>
<keyword evidence="2" id="KW-1185">Reference proteome</keyword>
<name>A0A8J2JMT5_9HEXA</name>
<gene>
    <name evidence="1" type="ORF">AFUS01_LOCUS12191</name>
</gene>
<dbReference type="EMBL" id="CAJVCH010095517">
    <property type="protein sequence ID" value="CAG7723086.1"/>
    <property type="molecule type" value="Genomic_DNA"/>
</dbReference>
<dbReference type="OrthoDB" id="118951at2759"/>
<proteinExistence type="predicted"/>
<dbReference type="AlphaFoldDB" id="A0A8J2JMT5"/>
<feature type="non-terminal residue" evidence="1">
    <location>
        <position position="1"/>
    </location>
</feature>
<protein>
    <submittedName>
        <fullName evidence="1">Uncharacterized protein</fullName>
    </submittedName>
</protein>
<evidence type="ECO:0000313" key="1">
    <source>
        <dbReference type="EMBL" id="CAG7723086.1"/>
    </source>
</evidence>
<dbReference type="InterPro" id="IPR052728">
    <property type="entry name" value="O2_lipid_transport_reg"/>
</dbReference>
<dbReference type="Proteomes" id="UP000708208">
    <property type="component" value="Unassembled WGS sequence"/>
</dbReference>
<reference evidence="1" key="1">
    <citation type="submission" date="2021-06" db="EMBL/GenBank/DDBJ databases">
        <authorList>
            <person name="Hodson N. C."/>
            <person name="Mongue J. A."/>
            <person name="Jaron S. K."/>
        </authorList>
    </citation>
    <scope>NUCLEOTIDE SEQUENCE</scope>
</reference>
<dbReference type="PANTHER" id="PTHR11161">
    <property type="entry name" value="O-ACYLTRANSFERASE"/>
    <property type="match status" value="1"/>
</dbReference>
<organism evidence="1 2">
    <name type="scientific">Allacma fusca</name>
    <dbReference type="NCBI Taxonomy" id="39272"/>
    <lineage>
        <taxon>Eukaryota</taxon>
        <taxon>Metazoa</taxon>
        <taxon>Ecdysozoa</taxon>
        <taxon>Arthropoda</taxon>
        <taxon>Hexapoda</taxon>
        <taxon>Collembola</taxon>
        <taxon>Symphypleona</taxon>
        <taxon>Sminthuridae</taxon>
        <taxon>Allacma</taxon>
    </lineage>
</organism>
<evidence type="ECO:0000313" key="2">
    <source>
        <dbReference type="Proteomes" id="UP000708208"/>
    </source>
</evidence>
<accession>A0A8J2JMT5</accession>
<comment type="caution">
    <text evidence="1">The sequence shown here is derived from an EMBL/GenBank/DDBJ whole genome shotgun (WGS) entry which is preliminary data.</text>
</comment>
<dbReference type="PANTHER" id="PTHR11161:SF0">
    <property type="entry name" value="O-ACYLTRANSFERASE LIKE PROTEIN"/>
    <property type="match status" value="1"/>
</dbReference>
<feature type="non-terminal residue" evidence="1">
    <location>
        <position position="46"/>
    </location>
</feature>